<reference evidence="2" key="3">
    <citation type="submission" date="2015-04" db="EMBL/GenBank/DDBJ databases">
        <authorList>
            <consortium name="FlyBase"/>
        </authorList>
    </citation>
    <scope>NUCLEOTIDE SEQUENCE</scope>
    <source>
        <strain evidence="2">W501</strain>
    </source>
</reference>
<keyword evidence="1" id="KW-0812">Transmembrane</keyword>
<feature type="transmembrane region" description="Helical" evidence="1">
    <location>
        <begin position="198"/>
        <end position="222"/>
    </location>
</feature>
<reference evidence="2" key="1">
    <citation type="journal article" date="2013" name="Genome Res.">
        <title>A second-generation assembly of the Drosophila simulans genome provides new insights into patterns of lineage-specific divergence.</title>
        <authorList>
            <person name="Hu T.T."/>
            <person name="Eisen M.B."/>
            <person name="Thornton K.R."/>
            <person name="Andolfatto P."/>
        </authorList>
    </citation>
    <scope>NUCLEOTIDE SEQUENCE [LARGE SCALE GENOMIC DNA]</scope>
    <source>
        <strain evidence="2">W501</strain>
    </source>
</reference>
<protein>
    <submittedName>
        <fullName evidence="2">Uncharacterized protein</fullName>
    </submittedName>
</protein>
<feature type="transmembrane region" description="Helical" evidence="1">
    <location>
        <begin position="294"/>
        <end position="316"/>
    </location>
</feature>
<dbReference type="KEGG" id="dsi:Dsimw501_GD23567"/>
<accession>A0A0J9QZQ9</accession>
<reference evidence="2" key="2">
    <citation type="submission" date="2014-06" db="EMBL/GenBank/DDBJ databases">
        <authorList>
            <person name="Hu T."/>
            <person name="Eisen M.B."/>
            <person name="Thornton K.R."/>
            <person name="Andolfatto P."/>
        </authorList>
    </citation>
    <scope>NUCLEOTIDE SEQUENCE</scope>
    <source>
        <strain evidence="2">W501</strain>
    </source>
</reference>
<evidence type="ECO:0000313" key="2">
    <source>
        <dbReference type="EMBL" id="KMY89154.1"/>
    </source>
</evidence>
<evidence type="ECO:0000256" key="1">
    <source>
        <dbReference type="SAM" id="Phobius"/>
    </source>
</evidence>
<feature type="transmembrane region" description="Helical" evidence="1">
    <location>
        <begin position="260"/>
        <end position="282"/>
    </location>
</feature>
<feature type="transmembrane region" description="Helical" evidence="1">
    <location>
        <begin position="234"/>
        <end position="254"/>
    </location>
</feature>
<dbReference type="EMBL" id="CM002910">
    <property type="protein sequence ID" value="KMY89154.1"/>
    <property type="molecule type" value="Genomic_DNA"/>
</dbReference>
<dbReference type="Bgee" id="FBgn0194945">
    <property type="expression patterns" value="Expressed in male reproductive system and 2 other cell types or tissues"/>
</dbReference>
<feature type="transmembrane region" description="Helical" evidence="1">
    <location>
        <begin position="172"/>
        <end position="192"/>
    </location>
</feature>
<name>A0A0J9QZQ9_DROSI</name>
<sequence>MHPSHLGCLRTQSGCAINILSKFKVVALQVLPMLGGSLRNDWVICPPALQLLNFPSPQQQEQAPGTLVRYEHPSIHQLRLAPRRLRPQRSVLEGGGSRGLENGNGDSSKTIFVRRCYLMAGLFSITTTILAIILSKVFPPEADLMMAGFISAMVSLMFLFVFCILTKLRRFYWYSFIMAGLFVSLAGLGVILLLERNLARVCFALLVASAMTVICYFAGAWIPKIILPGERTMFLLLVIFVMGSIFVMTMFILTDNWIYQIVYFTLLATLLIPASVYHAQVVHSRRFQLPDYEFVICAVNIYLHYLLFFAAFYFVIWAPKW</sequence>
<dbReference type="OrthoDB" id="7845278at2759"/>
<keyword evidence="1" id="KW-1133">Transmembrane helix</keyword>
<dbReference type="Proteomes" id="UP000035880">
    <property type="component" value="Chromosome 2L"/>
</dbReference>
<feature type="transmembrane region" description="Helical" evidence="1">
    <location>
        <begin position="144"/>
        <end position="165"/>
    </location>
</feature>
<proteinExistence type="predicted"/>
<organism evidence="2">
    <name type="scientific">Drosophila simulans</name>
    <name type="common">Fruit fly</name>
    <dbReference type="NCBI Taxonomy" id="7240"/>
    <lineage>
        <taxon>Eukaryota</taxon>
        <taxon>Metazoa</taxon>
        <taxon>Ecdysozoa</taxon>
        <taxon>Arthropoda</taxon>
        <taxon>Hexapoda</taxon>
        <taxon>Insecta</taxon>
        <taxon>Pterygota</taxon>
        <taxon>Neoptera</taxon>
        <taxon>Endopterygota</taxon>
        <taxon>Diptera</taxon>
        <taxon>Brachycera</taxon>
        <taxon>Muscomorpha</taxon>
        <taxon>Ephydroidea</taxon>
        <taxon>Drosophilidae</taxon>
        <taxon>Drosophila</taxon>
        <taxon>Sophophora</taxon>
    </lineage>
</organism>
<gene>
    <name evidence="2" type="primary">Dsim\GD23567</name>
    <name evidence="2" type="ORF">Dsimw501_GD23567</name>
</gene>
<feature type="transmembrane region" description="Helical" evidence="1">
    <location>
        <begin position="116"/>
        <end position="138"/>
    </location>
</feature>
<keyword evidence="1" id="KW-0472">Membrane</keyword>
<dbReference type="AlphaFoldDB" id="A0A0J9QZQ9"/>